<proteinExistence type="predicted"/>
<gene>
    <name evidence="1" type="ORF">BDN72DRAFT_839693</name>
</gene>
<accession>A0ACD3AVY3</accession>
<organism evidence="1 2">
    <name type="scientific">Pluteus cervinus</name>
    <dbReference type="NCBI Taxonomy" id="181527"/>
    <lineage>
        <taxon>Eukaryota</taxon>
        <taxon>Fungi</taxon>
        <taxon>Dikarya</taxon>
        <taxon>Basidiomycota</taxon>
        <taxon>Agaricomycotina</taxon>
        <taxon>Agaricomycetes</taxon>
        <taxon>Agaricomycetidae</taxon>
        <taxon>Agaricales</taxon>
        <taxon>Pluteineae</taxon>
        <taxon>Pluteaceae</taxon>
        <taxon>Pluteus</taxon>
    </lineage>
</organism>
<evidence type="ECO:0000313" key="1">
    <source>
        <dbReference type="EMBL" id="TFK69936.1"/>
    </source>
</evidence>
<reference evidence="1 2" key="1">
    <citation type="journal article" date="2019" name="Nat. Ecol. Evol.">
        <title>Megaphylogeny resolves global patterns of mushroom evolution.</title>
        <authorList>
            <person name="Varga T."/>
            <person name="Krizsan K."/>
            <person name="Foldi C."/>
            <person name="Dima B."/>
            <person name="Sanchez-Garcia M."/>
            <person name="Sanchez-Ramirez S."/>
            <person name="Szollosi G.J."/>
            <person name="Szarkandi J.G."/>
            <person name="Papp V."/>
            <person name="Albert L."/>
            <person name="Andreopoulos W."/>
            <person name="Angelini C."/>
            <person name="Antonin V."/>
            <person name="Barry K.W."/>
            <person name="Bougher N.L."/>
            <person name="Buchanan P."/>
            <person name="Buyck B."/>
            <person name="Bense V."/>
            <person name="Catcheside P."/>
            <person name="Chovatia M."/>
            <person name="Cooper J."/>
            <person name="Damon W."/>
            <person name="Desjardin D."/>
            <person name="Finy P."/>
            <person name="Geml J."/>
            <person name="Haridas S."/>
            <person name="Hughes K."/>
            <person name="Justo A."/>
            <person name="Karasinski D."/>
            <person name="Kautmanova I."/>
            <person name="Kiss B."/>
            <person name="Kocsube S."/>
            <person name="Kotiranta H."/>
            <person name="LaButti K.M."/>
            <person name="Lechner B.E."/>
            <person name="Liimatainen K."/>
            <person name="Lipzen A."/>
            <person name="Lukacs Z."/>
            <person name="Mihaltcheva S."/>
            <person name="Morgado L.N."/>
            <person name="Niskanen T."/>
            <person name="Noordeloos M.E."/>
            <person name="Ohm R.A."/>
            <person name="Ortiz-Santana B."/>
            <person name="Ovrebo C."/>
            <person name="Racz N."/>
            <person name="Riley R."/>
            <person name="Savchenko A."/>
            <person name="Shiryaev A."/>
            <person name="Soop K."/>
            <person name="Spirin V."/>
            <person name="Szebenyi C."/>
            <person name="Tomsovsky M."/>
            <person name="Tulloss R.E."/>
            <person name="Uehling J."/>
            <person name="Grigoriev I.V."/>
            <person name="Vagvolgyi C."/>
            <person name="Papp T."/>
            <person name="Martin F.M."/>
            <person name="Miettinen O."/>
            <person name="Hibbett D.S."/>
            <person name="Nagy L.G."/>
        </authorList>
    </citation>
    <scope>NUCLEOTIDE SEQUENCE [LARGE SCALE GENOMIC DNA]</scope>
    <source>
        <strain evidence="1 2">NL-1719</strain>
    </source>
</reference>
<evidence type="ECO:0000313" key="2">
    <source>
        <dbReference type="Proteomes" id="UP000308600"/>
    </source>
</evidence>
<dbReference type="EMBL" id="ML208321">
    <property type="protein sequence ID" value="TFK69936.1"/>
    <property type="molecule type" value="Genomic_DNA"/>
</dbReference>
<dbReference type="Proteomes" id="UP000308600">
    <property type="component" value="Unassembled WGS sequence"/>
</dbReference>
<name>A0ACD3AVY3_9AGAR</name>
<protein>
    <submittedName>
        <fullName evidence="1">Uncharacterized protein</fullName>
    </submittedName>
</protein>
<keyword evidence="2" id="KW-1185">Reference proteome</keyword>
<sequence length="405" mass="45481">MSVSLPGPSSDKLTTSSSPPQLAGVSGSSANVQDVVMESPKKTRLGKVARDEPCFITKQFAYTHRVIHWVREVENDPDLKKRIEELLKGRGVAHAMFNLDDPTNCSNVDPNLYASLEEFAFVAVTGTSKTLDTLIALLERENAEQLRYLNEGCSYVRRFDWTSPELLDAEYELVALHSEHFLPCKNMLRIRSSPDEVGGKEYVVGYDRSLRESPGDTDQCPRIPPFCAQPRPGGFPLNPFLVMINAEIKFRRYLRMSYPPLPADVMELINKTIKLVDLIYYNPVPTPNTFGARLQELSNEMKAREARKQGPEHEESDRGKAPETLADTKPAAKHSGSKSHPKKKSREPPPMRPPPGPGATQEETIEYGLYLMSGRDHELDSDEEALLTELYGLPPDPERRYSQLV</sequence>